<feature type="transmembrane region" description="Helical" evidence="1">
    <location>
        <begin position="325"/>
        <end position="349"/>
    </location>
</feature>
<feature type="transmembrane region" description="Helical" evidence="1">
    <location>
        <begin position="168"/>
        <end position="185"/>
    </location>
</feature>
<feature type="transmembrane region" description="Helical" evidence="1">
    <location>
        <begin position="197"/>
        <end position="226"/>
    </location>
</feature>
<dbReference type="InterPro" id="IPR051533">
    <property type="entry name" value="WaaL-like"/>
</dbReference>
<feature type="transmembrane region" description="Helical" evidence="1">
    <location>
        <begin position="33"/>
        <end position="49"/>
    </location>
</feature>
<protein>
    <recommendedName>
        <fullName evidence="4">O-antigen ligase domain-containing protein</fullName>
    </recommendedName>
</protein>
<keyword evidence="1" id="KW-0812">Transmembrane</keyword>
<keyword evidence="1" id="KW-0472">Membrane</keyword>
<name>A0ABV0FTN6_9GAMM</name>
<comment type="caution">
    <text evidence="2">The sequence shown here is derived from an EMBL/GenBank/DDBJ whole genome shotgun (WGS) entry which is preliminary data.</text>
</comment>
<accession>A0ABV0FTN6</accession>
<proteinExistence type="predicted"/>
<feature type="transmembrane region" description="Helical" evidence="1">
    <location>
        <begin position="61"/>
        <end position="80"/>
    </location>
</feature>
<gene>
    <name evidence="2" type="ORF">ABHN84_10915</name>
</gene>
<feature type="transmembrane region" description="Helical" evidence="1">
    <location>
        <begin position="232"/>
        <end position="253"/>
    </location>
</feature>
<dbReference type="PANTHER" id="PTHR37422">
    <property type="entry name" value="TEICHURONIC ACID BIOSYNTHESIS PROTEIN TUAE"/>
    <property type="match status" value="1"/>
</dbReference>
<feature type="transmembrane region" description="Helical" evidence="1">
    <location>
        <begin position="295"/>
        <end position="313"/>
    </location>
</feature>
<keyword evidence="3" id="KW-1185">Reference proteome</keyword>
<evidence type="ECO:0000256" key="1">
    <source>
        <dbReference type="SAM" id="Phobius"/>
    </source>
</evidence>
<dbReference type="Proteomes" id="UP001477278">
    <property type="component" value="Unassembled WGS sequence"/>
</dbReference>
<feature type="transmembrane region" description="Helical" evidence="1">
    <location>
        <begin position="113"/>
        <end position="133"/>
    </location>
</feature>
<keyword evidence="1" id="KW-1133">Transmembrane helix</keyword>
<dbReference type="RefSeq" id="WP_347690220.1">
    <property type="nucleotide sequence ID" value="NZ_JBDPZN010000003.1"/>
</dbReference>
<feature type="transmembrane region" description="Helical" evidence="1">
    <location>
        <begin position="361"/>
        <end position="377"/>
    </location>
</feature>
<reference evidence="2 3" key="1">
    <citation type="submission" date="2024-05" db="EMBL/GenBank/DDBJ databases">
        <title>Genome sequencing of Marine Estuary Bacteria, Shewanella vesiculosa and S. baltica, and Pseudomonas syringae.</title>
        <authorList>
            <person name="Gurung A."/>
            <person name="Maclea K.S."/>
        </authorList>
    </citation>
    <scope>NUCLEOTIDE SEQUENCE [LARGE SCALE GENOMIC DNA]</scope>
    <source>
        <strain evidence="2 3">1A</strain>
    </source>
</reference>
<dbReference type="EMBL" id="JBDPZN010000003">
    <property type="protein sequence ID" value="MEO3682796.1"/>
    <property type="molecule type" value="Genomic_DNA"/>
</dbReference>
<evidence type="ECO:0000313" key="3">
    <source>
        <dbReference type="Proteomes" id="UP001477278"/>
    </source>
</evidence>
<feature type="transmembrane region" description="Helical" evidence="1">
    <location>
        <begin position="86"/>
        <end position="106"/>
    </location>
</feature>
<evidence type="ECO:0008006" key="4">
    <source>
        <dbReference type="Google" id="ProtNLM"/>
    </source>
</evidence>
<evidence type="ECO:0000313" key="2">
    <source>
        <dbReference type="EMBL" id="MEO3682796.1"/>
    </source>
</evidence>
<sequence length="407" mass="47019">MNVIKIERPIYLLFAISPFLIVLNYFFNPIPVSLIKEIIQLQVIFVLLLKLFKCKFNNFETFYLLFLLYFLLHIITLNNIELWLDGIRYQLGYMIIGILLIVNRTINVELAKLISILFYASLPVLFIAVFEFFDSSIIDILYGQSKYMLNHTELALGERLISTFGNPINLGVFLTIGFVSAVFMYKEKKLNLPFFSVYVVASFFVVLFTFSRIALISFLLVSLYLIFVGGSYIKKFILLIACVTLFYSVSLNFENLSYLKDFNIELMLGRFFDISNSSTYVENARVQNWIIALKNIDSIIFTVWGLGVGFINPNAESGGFIVENLFISILIEFGMVGLLLYFIHILYLLRASFKLKDNEQIFCVSFLMVFLISGLGNDLNRNFPFVFYFWIISAAIILKYRKGLNSE</sequence>
<dbReference type="PANTHER" id="PTHR37422:SF13">
    <property type="entry name" value="LIPOPOLYSACCHARIDE BIOSYNTHESIS PROTEIN PA4999-RELATED"/>
    <property type="match status" value="1"/>
</dbReference>
<organism evidence="2 3">
    <name type="scientific">Shewanella vesiculosa</name>
    <dbReference type="NCBI Taxonomy" id="518738"/>
    <lineage>
        <taxon>Bacteria</taxon>
        <taxon>Pseudomonadati</taxon>
        <taxon>Pseudomonadota</taxon>
        <taxon>Gammaproteobacteria</taxon>
        <taxon>Alteromonadales</taxon>
        <taxon>Shewanellaceae</taxon>
        <taxon>Shewanella</taxon>
    </lineage>
</organism>
<feature type="transmembrane region" description="Helical" evidence="1">
    <location>
        <begin position="383"/>
        <end position="400"/>
    </location>
</feature>
<feature type="transmembrane region" description="Helical" evidence="1">
    <location>
        <begin position="9"/>
        <end position="27"/>
    </location>
</feature>